<comment type="caution">
    <text evidence="1">The sequence shown here is derived from an EMBL/GenBank/DDBJ whole genome shotgun (WGS) entry which is preliminary data.</text>
</comment>
<proteinExistence type="predicted"/>
<accession>A0ACC1HCX1</accession>
<evidence type="ECO:0000313" key="2">
    <source>
        <dbReference type="Proteomes" id="UP001145114"/>
    </source>
</evidence>
<dbReference type="EMBL" id="JAMZIH010006802">
    <property type="protein sequence ID" value="KAJ1673563.1"/>
    <property type="molecule type" value="Genomic_DNA"/>
</dbReference>
<sequence length="212" mass="22773">MQHMAVSNLASCCDNISGPSTRLVENGGEGVVEFASSVCSRAEASEPALRERLDGEADSLQHPQGKRPRIDPSPDLSSLSPLQHQHTQQGSQRQYMLQPISPTTAVNSEQTSRFFPPSNAASTGPQQDGNTTSITSTRPSALPQPAVGQTQVSDDFESPRRKRALLPVSCRPQASESQPANDNSDDDDDGSFTCSICLEPWTTSGKHRLVSL</sequence>
<reference evidence="1" key="1">
    <citation type="submission" date="2022-06" db="EMBL/GenBank/DDBJ databases">
        <title>Phylogenomic reconstructions and comparative analyses of Kickxellomycotina fungi.</title>
        <authorList>
            <person name="Reynolds N.K."/>
            <person name="Stajich J.E."/>
            <person name="Barry K."/>
            <person name="Grigoriev I.V."/>
            <person name="Crous P."/>
            <person name="Smith M.E."/>
        </authorList>
    </citation>
    <scope>NUCLEOTIDE SEQUENCE</scope>
    <source>
        <strain evidence="1">RSA 2271</strain>
    </source>
</reference>
<gene>
    <name evidence="1" type="ORF">EV182_004993</name>
</gene>
<name>A0ACC1HCX1_9FUNG</name>
<organism evidence="1 2">
    <name type="scientific">Spiromyces aspiralis</name>
    <dbReference type="NCBI Taxonomy" id="68401"/>
    <lineage>
        <taxon>Eukaryota</taxon>
        <taxon>Fungi</taxon>
        <taxon>Fungi incertae sedis</taxon>
        <taxon>Zoopagomycota</taxon>
        <taxon>Kickxellomycotina</taxon>
        <taxon>Kickxellomycetes</taxon>
        <taxon>Kickxellales</taxon>
        <taxon>Kickxellaceae</taxon>
        <taxon>Spiromyces</taxon>
    </lineage>
</organism>
<feature type="non-terminal residue" evidence="1">
    <location>
        <position position="212"/>
    </location>
</feature>
<protein>
    <submittedName>
        <fullName evidence="1">Uncharacterized protein</fullName>
    </submittedName>
</protein>
<evidence type="ECO:0000313" key="1">
    <source>
        <dbReference type="EMBL" id="KAJ1673563.1"/>
    </source>
</evidence>
<dbReference type="Proteomes" id="UP001145114">
    <property type="component" value="Unassembled WGS sequence"/>
</dbReference>
<keyword evidence="2" id="KW-1185">Reference proteome</keyword>